<dbReference type="Gene3D" id="3.40.50.1820">
    <property type="entry name" value="alpha/beta hydrolase"/>
    <property type="match status" value="1"/>
</dbReference>
<comment type="caution">
    <text evidence="2">The sequence shown here is derived from an EMBL/GenBank/DDBJ whole genome shotgun (WGS) entry which is preliminary data.</text>
</comment>
<dbReference type="EMBL" id="BAAAUV010000025">
    <property type="protein sequence ID" value="GAA3233644.1"/>
    <property type="molecule type" value="Genomic_DNA"/>
</dbReference>
<keyword evidence="3" id="KW-1185">Reference proteome</keyword>
<evidence type="ECO:0000259" key="1">
    <source>
        <dbReference type="Pfam" id="PF12697"/>
    </source>
</evidence>
<proteinExistence type="predicted"/>
<sequence length="227" mass="24426">MSTFVLLHGAGDSAWYWHLVEPDLRAAGHGTVAMDLPVGDPKAGLNEYADAVVEAVGDRTGLVLVAQSMAGFVAPLAAARLPLEEIVLVAAMVPAEGETVGAWWENTGHSEARRAAETAAGRDPDAPFDPEVVFLHDVPRPLIEAAADLPHEQSDRPFEEGLAMPPWPDVPTRFALCRDDRFFPAAFQRRQARERLGLTADELPGGHCPALAHPHALAAYLLNGHRT</sequence>
<gene>
    <name evidence="2" type="ORF">GCM10010468_66300</name>
</gene>
<dbReference type="GO" id="GO:0016787">
    <property type="term" value="F:hydrolase activity"/>
    <property type="evidence" value="ECO:0007669"/>
    <property type="project" value="UniProtKB-KW"/>
</dbReference>
<keyword evidence="2" id="KW-0378">Hydrolase</keyword>
<dbReference type="RefSeq" id="WP_344836236.1">
    <property type="nucleotide sequence ID" value="NZ_BAAAUV010000025.1"/>
</dbReference>
<reference evidence="3" key="1">
    <citation type="journal article" date="2019" name="Int. J. Syst. Evol. Microbiol.">
        <title>The Global Catalogue of Microorganisms (GCM) 10K type strain sequencing project: providing services to taxonomists for standard genome sequencing and annotation.</title>
        <authorList>
            <consortium name="The Broad Institute Genomics Platform"/>
            <consortium name="The Broad Institute Genome Sequencing Center for Infectious Disease"/>
            <person name="Wu L."/>
            <person name="Ma J."/>
        </authorList>
    </citation>
    <scope>NUCLEOTIDE SEQUENCE [LARGE SCALE GENOMIC DNA]</scope>
    <source>
        <strain evidence="3">JCM 9377</strain>
    </source>
</reference>
<feature type="domain" description="AB hydrolase-1" evidence="1">
    <location>
        <begin position="4"/>
        <end position="219"/>
    </location>
</feature>
<evidence type="ECO:0000313" key="3">
    <source>
        <dbReference type="Proteomes" id="UP001501237"/>
    </source>
</evidence>
<accession>A0ABP6QK00</accession>
<dbReference type="InterPro" id="IPR052897">
    <property type="entry name" value="Sec-Metab_Biosynth_Hydrolase"/>
</dbReference>
<name>A0ABP6QK00_9ACTN</name>
<dbReference type="Pfam" id="PF12697">
    <property type="entry name" value="Abhydrolase_6"/>
    <property type="match status" value="1"/>
</dbReference>
<protein>
    <submittedName>
        <fullName evidence="2">Alpha/beta fold hydrolase</fullName>
    </submittedName>
</protein>
<dbReference type="Proteomes" id="UP001501237">
    <property type="component" value="Unassembled WGS sequence"/>
</dbReference>
<organism evidence="2 3">
    <name type="scientific">Actinocorallia longicatena</name>
    <dbReference type="NCBI Taxonomy" id="111803"/>
    <lineage>
        <taxon>Bacteria</taxon>
        <taxon>Bacillati</taxon>
        <taxon>Actinomycetota</taxon>
        <taxon>Actinomycetes</taxon>
        <taxon>Streptosporangiales</taxon>
        <taxon>Thermomonosporaceae</taxon>
        <taxon>Actinocorallia</taxon>
    </lineage>
</organism>
<dbReference type="PANTHER" id="PTHR37017:SF11">
    <property type="entry name" value="ESTERASE_LIPASE_THIOESTERASE DOMAIN-CONTAINING PROTEIN"/>
    <property type="match status" value="1"/>
</dbReference>
<dbReference type="InterPro" id="IPR000073">
    <property type="entry name" value="AB_hydrolase_1"/>
</dbReference>
<evidence type="ECO:0000313" key="2">
    <source>
        <dbReference type="EMBL" id="GAA3233644.1"/>
    </source>
</evidence>
<dbReference type="InterPro" id="IPR029058">
    <property type="entry name" value="AB_hydrolase_fold"/>
</dbReference>
<dbReference type="PANTHER" id="PTHR37017">
    <property type="entry name" value="AB HYDROLASE-1 DOMAIN-CONTAINING PROTEIN-RELATED"/>
    <property type="match status" value="1"/>
</dbReference>
<dbReference type="SUPFAM" id="SSF53474">
    <property type="entry name" value="alpha/beta-Hydrolases"/>
    <property type="match status" value="1"/>
</dbReference>